<dbReference type="EnsemblPlants" id="LPERR12G00920.1">
    <property type="protein sequence ID" value="LPERR12G00920.1"/>
    <property type="gene ID" value="LPERR12G00920"/>
</dbReference>
<accession>A0A0D9XW82</accession>
<name>A0A0D9XW82_9ORYZ</name>
<dbReference type="AlphaFoldDB" id="A0A0D9XW82"/>
<evidence type="ECO:0000256" key="1">
    <source>
        <dbReference type="SAM" id="MobiDB-lite"/>
    </source>
</evidence>
<reference evidence="3" key="2">
    <citation type="submission" date="2013-12" db="EMBL/GenBank/DDBJ databases">
        <authorList>
            <person name="Yu Y."/>
            <person name="Lee S."/>
            <person name="de Baynast K."/>
            <person name="Wissotski M."/>
            <person name="Liu L."/>
            <person name="Talag J."/>
            <person name="Goicoechea J."/>
            <person name="Angelova A."/>
            <person name="Jetty R."/>
            <person name="Kudrna D."/>
            <person name="Golser W."/>
            <person name="Rivera L."/>
            <person name="Zhang J."/>
            <person name="Wing R."/>
        </authorList>
    </citation>
    <scope>NUCLEOTIDE SEQUENCE</scope>
</reference>
<keyword evidence="3" id="KW-1185">Reference proteome</keyword>
<proteinExistence type="predicted"/>
<evidence type="ECO:0000313" key="2">
    <source>
        <dbReference type="EnsemblPlants" id="LPERR12G00920.1"/>
    </source>
</evidence>
<feature type="compositionally biased region" description="Basic and acidic residues" evidence="1">
    <location>
        <begin position="10"/>
        <end position="21"/>
    </location>
</feature>
<sequence length="177" mass="18878">MATPSSAEITESRHVGHEECAASHVSTQRTWKPWWHLGNTRTLSPAAKSPRQMAHSSSATPASLVPYTSTGILLSSFLFSPAVADGVAVAAAGERLRAQWRAQRMRELRPRAQMRKQSSAARMITMLASKPEFPDCCRDEEAIAPAPVVAAHAGVVTSAGAASTATSRSRRMALGSL</sequence>
<reference evidence="2 3" key="1">
    <citation type="submission" date="2012-08" db="EMBL/GenBank/DDBJ databases">
        <title>Oryza genome evolution.</title>
        <authorList>
            <person name="Wing R.A."/>
        </authorList>
    </citation>
    <scope>NUCLEOTIDE SEQUENCE</scope>
</reference>
<protein>
    <submittedName>
        <fullName evidence="2">Uncharacterized protein</fullName>
    </submittedName>
</protein>
<organism evidence="2 3">
    <name type="scientific">Leersia perrieri</name>
    <dbReference type="NCBI Taxonomy" id="77586"/>
    <lineage>
        <taxon>Eukaryota</taxon>
        <taxon>Viridiplantae</taxon>
        <taxon>Streptophyta</taxon>
        <taxon>Embryophyta</taxon>
        <taxon>Tracheophyta</taxon>
        <taxon>Spermatophyta</taxon>
        <taxon>Magnoliopsida</taxon>
        <taxon>Liliopsida</taxon>
        <taxon>Poales</taxon>
        <taxon>Poaceae</taxon>
        <taxon>BOP clade</taxon>
        <taxon>Oryzoideae</taxon>
        <taxon>Oryzeae</taxon>
        <taxon>Oryzinae</taxon>
        <taxon>Leersia</taxon>
    </lineage>
</organism>
<dbReference type="Proteomes" id="UP000032180">
    <property type="component" value="Chromosome 12"/>
</dbReference>
<evidence type="ECO:0000313" key="3">
    <source>
        <dbReference type="Proteomes" id="UP000032180"/>
    </source>
</evidence>
<dbReference type="Gramene" id="LPERR12G00920.1">
    <property type="protein sequence ID" value="LPERR12G00920.1"/>
    <property type="gene ID" value="LPERR12G00920"/>
</dbReference>
<dbReference type="HOGENOM" id="CLU_1520025_0_0_1"/>
<reference evidence="2" key="3">
    <citation type="submission" date="2015-04" db="UniProtKB">
        <authorList>
            <consortium name="EnsemblPlants"/>
        </authorList>
    </citation>
    <scope>IDENTIFICATION</scope>
</reference>
<feature type="region of interest" description="Disordered" evidence="1">
    <location>
        <begin position="1"/>
        <end position="23"/>
    </location>
</feature>
<dbReference type="eggNOG" id="ENOG502T25M">
    <property type="taxonomic scope" value="Eukaryota"/>
</dbReference>